<feature type="signal peptide" evidence="1">
    <location>
        <begin position="1"/>
        <end position="18"/>
    </location>
</feature>
<dbReference type="RefSeq" id="WP_119439924.1">
    <property type="nucleotide sequence ID" value="NZ_QWGR01000018.1"/>
</dbReference>
<name>A0A399STV1_9BACT</name>
<keyword evidence="4" id="KW-1185">Reference proteome</keyword>
<dbReference type="Proteomes" id="UP000265926">
    <property type="component" value="Unassembled WGS sequence"/>
</dbReference>
<dbReference type="InterPro" id="IPR025297">
    <property type="entry name" value="DUF4159"/>
</dbReference>
<dbReference type="OrthoDB" id="9804083at2"/>
<organism evidence="3 4">
    <name type="scientific">Maribellus luteus</name>
    <dbReference type="NCBI Taxonomy" id="2305463"/>
    <lineage>
        <taxon>Bacteria</taxon>
        <taxon>Pseudomonadati</taxon>
        <taxon>Bacteroidota</taxon>
        <taxon>Bacteroidia</taxon>
        <taxon>Marinilabiliales</taxon>
        <taxon>Prolixibacteraceae</taxon>
        <taxon>Maribellus</taxon>
    </lineage>
</organism>
<dbReference type="AlphaFoldDB" id="A0A399STV1"/>
<evidence type="ECO:0000313" key="3">
    <source>
        <dbReference type="EMBL" id="RIJ45962.1"/>
    </source>
</evidence>
<feature type="domain" description="DUF4159" evidence="2">
    <location>
        <begin position="24"/>
        <end position="215"/>
    </location>
</feature>
<protein>
    <submittedName>
        <fullName evidence="3">DUF4159 domain-containing protein</fullName>
    </submittedName>
</protein>
<evidence type="ECO:0000256" key="1">
    <source>
        <dbReference type="SAM" id="SignalP"/>
    </source>
</evidence>
<comment type="caution">
    <text evidence="3">The sequence shown here is derived from an EMBL/GenBank/DDBJ whole genome shotgun (WGS) entry which is preliminary data.</text>
</comment>
<feature type="chain" id="PRO_5017223215" evidence="1">
    <location>
        <begin position="19"/>
        <end position="217"/>
    </location>
</feature>
<dbReference type="EMBL" id="QWGR01000018">
    <property type="protein sequence ID" value="RIJ45962.1"/>
    <property type="molecule type" value="Genomic_DNA"/>
</dbReference>
<gene>
    <name evidence="3" type="ORF">D1614_20800</name>
</gene>
<evidence type="ECO:0000259" key="2">
    <source>
        <dbReference type="Pfam" id="PF13709"/>
    </source>
</evidence>
<keyword evidence="1" id="KW-0732">Signal</keyword>
<evidence type="ECO:0000313" key="4">
    <source>
        <dbReference type="Proteomes" id="UP000265926"/>
    </source>
</evidence>
<proteinExistence type="predicted"/>
<sequence>MRFQLIMWMILGAMAVNAQNSAVKIALLKYNGGGDWYSDPTALPNLIEYCNRTINTNIQTEPSTIEVGSPEIFNFPFVSLTGHGNIIFSESDAMNLRHYLEGGGFLYADDNYGMDEYFRREMKKVFPEKELVELPPSHPVFHQKFDFPNGIPKIHEHDGKPAQAFGIFIEDRLVCLYTYECDLGDGWEDEAVHNDPPELREKALQMGANIISFVFNQ</sequence>
<reference evidence="3 4" key="1">
    <citation type="submission" date="2018-08" db="EMBL/GenBank/DDBJ databases">
        <title>Pallidiluteibacterium maritimus gen. nov., sp. nov., isolated from coastal sediment.</title>
        <authorList>
            <person name="Zhou L.Y."/>
        </authorList>
    </citation>
    <scope>NUCLEOTIDE SEQUENCE [LARGE SCALE GENOMIC DNA]</scope>
    <source>
        <strain evidence="3 4">XSD2</strain>
    </source>
</reference>
<accession>A0A399STV1</accession>
<dbReference type="Pfam" id="PF13709">
    <property type="entry name" value="DUF4159"/>
    <property type="match status" value="1"/>
</dbReference>
<dbReference type="Gene3D" id="3.40.50.12140">
    <property type="entry name" value="Domain of unknown function DUF4159"/>
    <property type="match status" value="1"/>
</dbReference>